<dbReference type="RefSeq" id="XP_008045546.1">
    <property type="nucleotide sequence ID" value="XM_008047355.1"/>
</dbReference>
<name>R7S6Y7_TRAVS</name>
<dbReference type="PANTHER" id="PTHR11081:SF75">
    <property type="entry name" value="ENDONUCLEASE, PUTATIVE (AFU_ORTHOLOGUE AFUA_3G13260)-RELATED"/>
    <property type="match status" value="1"/>
</dbReference>
<organism evidence="3 4">
    <name type="scientific">Trametes versicolor (strain FP-101664)</name>
    <name type="common">White-rot fungus</name>
    <name type="synonym">Coriolus versicolor</name>
    <dbReference type="NCBI Taxonomy" id="717944"/>
    <lineage>
        <taxon>Eukaryota</taxon>
        <taxon>Fungi</taxon>
        <taxon>Dikarya</taxon>
        <taxon>Basidiomycota</taxon>
        <taxon>Agaricomycotina</taxon>
        <taxon>Agaricomycetes</taxon>
        <taxon>Polyporales</taxon>
        <taxon>Polyporaceae</taxon>
        <taxon>Trametes</taxon>
    </lineage>
</organism>
<gene>
    <name evidence="3" type="ORF">TRAVEDRAFT_54434</name>
</gene>
<dbReference type="AlphaFoldDB" id="R7S6Y7"/>
<dbReference type="InterPro" id="IPR036279">
    <property type="entry name" value="5-3_exonuclease_C_sf"/>
</dbReference>
<dbReference type="SUPFAM" id="SSF88723">
    <property type="entry name" value="PIN domain-like"/>
    <property type="match status" value="1"/>
</dbReference>
<dbReference type="Gene3D" id="3.40.50.1010">
    <property type="entry name" value="5'-nuclease"/>
    <property type="match status" value="2"/>
</dbReference>
<dbReference type="InterPro" id="IPR006084">
    <property type="entry name" value="XPG/Rad2"/>
</dbReference>
<reference evidence="4" key="1">
    <citation type="journal article" date="2012" name="Science">
        <title>The Paleozoic origin of enzymatic lignin decomposition reconstructed from 31 fungal genomes.</title>
        <authorList>
            <person name="Floudas D."/>
            <person name="Binder M."/>
            <person name="Riley R."/>
            <person name="Barry K."/>
            <person name="Blanchette R.A."/>
            <person name="Henrissat B."/>
            <person name="Martinez A.T."/>
            <person name="Otillar R."/>
            <person name="Spatafora J.W."/>
            <person name="Yadav J.S."/>
            <person name="Aerts A."/>
            <person name="Benoit I."/>
            <person name="Boyd A."/>
            <person name="Carlson A."/>
            <person name="Copeland A."/>
            <person name="Coutinho P.M."/>
            <person name="de Vries R.P."/>
            <person name="Ferreira P."/>
            <person name="Findley K."/>
            <person name="Foster B."/>
            <person name="Gaskell J."/>
            <person name="Glotzer D."/>
            <person name="Gorecki P."/>
            <person name="Heitman J."/>
            <person name="Hesse C."/>
            <person name="Hori C."/>
            <person name="Igarashi K."/>
            <person name="Jurgens J.A."/>
            <person name="Kallen N."/>
            <person name="Kersten P."/>
            <person name="Kohler A."/>
            <person name="Kuees U."/>
            <person name="Kumar T.K.A."/>
            <person name="Kuo A."/>
            <person name="LaButti K."/>
            <person name="Larrondo L.F."/>
            <person name="Lindquist E."/>
            <person name="Ling A."/>
            <person name="Lombard V."/>
            <person name="Lucas S."/>
            <person name="Lundell T."/>
            <person name="Martin R."/>
            <person name="McLaughlin D.J."/>
            <person name="Morgenstern I."/>
            <person name="Morin E."/>
            <person name="Murat C."/>
            <person name="Nagy L.G."/>
            <person name="Nolan M."/>
            <person name="Ohm R.A."/>
            <person name="Patyshakuliyeva A."/>
            <person name="Rokas A."/>
            <person name="Ruiz-Duenas F.J."/>
            <person name="Sabat G."/>
            <person name="Salamov A."/>
            <person name="Samejima M."/>
            <person name="Schmutz J."/>
            <person name="Slot J.C."/>
            <person name="St John F."/>
            <person name="Stenlid J."/>
            <person name="Sun H."/>
            <person name="Sun S."/>
            <person name="Syed K."/>
            <person name="Tsang A."/>
            <person name="Wiebenga A."/>
            <person name="Young D."/>
            <person name="Pisabarro A."/>
            <person name="Eastwood D.C."/>
            <person name="Martin F."/>
            <person name="Cullen D."/>
            <person name="Grigoriev I.V."/>
            <person name="Hibbett D.S."/>
        </authorList>
    </citation>
    <scope>NUCLEOTIDE SEQUENCE [LARGE SCALE GENOMIC DNA]</scope>
    <source>
        <strain evidence="4">FP-101664</strain>
    </source>
</reference>
<feature type="region of interest" description="Disordered" evidence="1">
    <location>
        <begin position="882"/>
        <end position="998"/>
    </location>
</feature>
<dbReference type="InterPro" id="IPR006086">
    <property type="entry name" value="XPG-I_dom"/>
</dbReference>
<dbReference type="PRINTS" id="PR00853">
    <property type="entry name" value="XPGRADSUPER"/>
</dbReference>
<feature type="region of interest" description="Disordered" evidence="1">
    <location>
        <begin position="509"/>
        <end position="592"/>
    </location>
</feature>
<accession>R7S6Y7</accession>
<feature type="compositionally biased region" description="Acidic residues" evidence="1">
    <location>
        <begin position="565"/>
        <end position="576"/>
    </location>
</feature>
<feature type="region of interest" description="Disordered" evidence="1">
    <location>
        <begin position="655"/>
        <end position="675"/>
    </location>
</feature>
<dbReference type="EMBL" id="JH711799">
    <property type="protein sequence ID" value="EIW51681.1"/>
    <property type="molecule type" value="Genomic_DNA"/>
</dbReference>
<evidence type="ECO:0000313" key="3">
    <source>
        <dbReference type="EMBL" id="EIW51681.1"/>
    </source>
</evidence>
<feature type="domain" description="XPG-I" evidence="2">
    <location>
        <begin position="120"/>
        <end position="192"/>
    </location>
</feature>
<proteinExistence type="predicted"/>
<dbReference type="SMART" id="SM00484">
    <property type="entry name" value="XPGI"/>
    <property type="match status" value="1"/>
</dbReference>
<dbReference type="GO" id="GO:0006281">
    <property type="term" value="P:DNA repair"/>
    <property type="evidence" value="ECO:0007669"/>
    <property type="project" value="UniProtKB-ARBA"/>
</dbReference>
<keyword evidence="4" id="KW-1185">Reference proteome</keyword>
<dbReference type="GeneID" id="19417395"/>
<protein>
    <recommendedName>
        <fullName evidence="2">XPG-I domain-containing protein</fullName>
    </recommendedName>
</protein>
<evidence type="ECO:0000259" key="2">
    <source>
        <dbReference type="SMART" id="SM00484"/>
    </source>
</evidence>
<evidence type="ECO:0000313" key="4">
    <source>
        <dbReference type="Proteomes" id="UP000054317"/>
    </source>
</evidence>
<dbReference type="InterPro" id="IPR041177">
    <property type="entry name" value="GEN1_C"/>
</dbReference>
<dbReference type="CDD" id="cd09870">
    <property type="entry name" value="PIN_YEN1"/>
    <property type="match status" value="1"/>
</dbReference>
<dbReference type="SUPFAM" id="SSF47807">
    <property type="entry name" value="5' to 3' exonuclease, C-terminal subdomain"/>
    <property type="match status" value="1"/>
</dbReference>
<feature type="compositionally biased region" description="Low complexity" evidence="1">
    <location>
        <begin position="926"/>
        <end position="936"/>
    </location>
</feature>
<feature type="compositionally biased region" description="Polar residues" evidence="1">
    <location>
        <begin position="941"/>
        <end position="964"/>
    </location>
</feature>
<dbReference type="OMA" id="WRADINE"/>
<sequence length="998" mass="107366">MGVPKLWEILSKAGESCALAQLAVVEGFDKNEHGTRSFRLGIDAAIWLPHAMTSGGRKDEDRGAAAEVRTLFFRLCRLSRFPFSILFIFDGRCRPKEKRGSRMGKSGTHFLSLPFQKLINMFGMDWREAKGEAEAELGRLNHLGHIDAVLTDDADTFLFGARMLLRNVSTNLSGNIANPALDLNGNPSKEHAMVYTAEVFANHPEIRLTRGGLVLVALLAGGDYDSGVFGAGVGVGRALGHIGYGDRLIQAYDTLNEDQFRAWLPGWRAEMTLEVQTNASGFMATRHPSKSIPADFPNIETLANYVRPALFADGGGAPKDRVAIDVPALAGFCEQNFTEWGHRSKILYRFPTLVYQGVVFTVFRKATLIADKRETDRRIAAGVLPGDAKVRAGWQPTTEEAVGTPAALVNMCASPPKAKKTPPKDAQTRSIAGAFARRGTPKPEPPVQVDEDEAQLLRHAGEPVRDEHPLVVAIHGTRQHVSTDKLLEYRVEVCVKQLATITELGIKGKHKEPAAGASGSRGTGTGRGKNWRPNMNPGRRSKRYEDTESESEEPRPLPPPPQSDPEIDDPPQDDEAAAAPGTTKKTKDPSENIRMWIPASMVRHVHPALVAEYKEKQAAKLVKKVPKKQETGAVGQPAPIAVPPAVPALAAVGQDAEHQPPLARARPTRGKGKAPARPTALEKEILCANLHASFMPPAEPVDVFAPSSLPFRNCGFVFNWPETDDPDKLIVDTNARHDLPTQVDYAAVERAGGGAYSEYDEILASAAKLRARRAPAAASSSVVYVAPAAAVGVSAVSGLSSAPRLSATAGTASLAPRERLQGMPMQTEPLVNTSTRKGKERAAPKPLNIPRAVISASAGPSRGGGLLAQLDDWSMFGDYQAATGGTKRKARASVSSSPAKRSKIDVDKALYATRDSSEEHGLPWQSSAPSARSSSPVYDPRSSTVPRSQPSSFPAPTRPPSHSISAAPRRKVTLDADVISISSDSDGEASDDDLVHEW</sequence>
<dbReference type="GO" id="GO:0017108">
    <property type="term" value="F:5'-flap endonuclease activity"/>
    <property type="evidence" value="ECO:0007669"/>
    <property type="project" value="TreeGrafter"/>
</dbReference>
<dbReference type="Pfam" id="PF00867">
    <property type="entry name" value="XPG_I"/>
    <property type="match status" value="1"/>
</dbReference>
<dbReference type="PANTHER" id="PTHR11081">
    <property type="entry name" value="FLAP ENDONUCLEASE FAMILY MEMBER"/>
    <property type="match status" value="1"/>
</dbReference>
<feature type="compositionally biased region" description="Low complexity" evidence="1">
    <location>
        <begin position="975"/>
        <end position="984"/>
    </location>
</feature>
<dbReference type="OrthoDB" id="2959108at2759"/>
<evidence type="ECO:0000256" key="1">
    <source>
        <dbReference type="SAM" id="MobiDB-lite"/>
    </source>
</evidence>
<dbReference type="Proteomes" id="UP000054317">
    <property type="component" value="Unassembled WGS sequence"/>
</dbReference>
<dbReference type="Pfam" id="PF18380">
    <property type="entry name" value="GEN1_C"/>
    <property type="match status" value="1"/>
</dbReference>
<dbReference type="KEGG" id="tvs:TRAVEDRAFT_54434"/>
<dbReference type="InterPro" id="IPR029060">
    <property type="entry name" value="PIN-like_dom_sf"/>
</dbReference>